<accession>A0A1H6JA39</accession>
<dbReference type="PANTHER" id="PTHR30570:SF1">
    <property type="entry name" value="PHOSPHATE-BINDING PROTEIN PSTS"/>
    <property type="match status" value="1"/>
</dbReference>
<feature type="compositionally biased region" description="Gly residues" evidence="2">
    <location>
        <begin position="62"/>
        <end position="86"/>
    </location>
</feature>
<dbReference type="PANTHER" id="PTHR30570">
    <property type="entry name" value="PERIPLASMIC PHOSPHATE BINDING COMPONENT OF PHOSPHATE ABC TRANSPORTER"/>
    <property type="match status" value="1"/>
</dbReference>
<evidence type="ECO:0000256" key="1">
    <source>
        <dbReference type="ARBA" id="ARBA00022729"/>
    </source>
</evidence>
<feature type="domain" description="PBP" evidence="3">
    <location>
        <begin position="167"/>
        <end position="376"/>
    </location>
</feature>
<keyword evidence="5" id="KW-1185">Reference proteome</keyword>
<sequence>MEIYQKYKPVYKDPRIVSVMSDRNWAEPGVSRRKFLVTSGGVMGAAGLAGCSGSTGTDGGNGGGNGNGGNGGSGNGNGGSGNGGNGDDTETGSGSGPALLTAEGSSTVYPISNTGSSYWNANAPPSDGEYWGSNDETSVPGWDEIETDMYLADYFASQFGFEPTGQRSNPPYNTTVSLSHSGTGCEAVRDELVDIGNSSGPITAELGLSESEADEQFVDHVVGRDGQPVVVSSDVYENGVQQLTGEQIRGIYQDEITNWSEVGGPDQEIYAIGRAEGSGTDTSFRLNMLGSADASMSGVDTRFGQNQQVAEAVANNDGAIAYMALAFTSDAVQPIAINFEGTVYEPDRDAENTIFDSEYPLNRDLHMYTKVTDATPSGTDRREGAFLNMFLTEFGQTVFVEDNNYIPLPTADIESEAEKLPDPA</sequence>
<protein>
    <submittedName>
        <fullName evidence="4">Phosphate ABC transporter substrate-binding protein, PhoT family</fullName>
    </submittedName>
</protein>
<dbReference type="AlphaFoldDB" id="A0A1H6JA39"/>
<organism evidence="4 5">
    <name type="scientific">Halopenitus malekzadehii</name>
    <dbReference type="NCBI Taxonomy" id="1267564"/>
    <lineage>
        <taxon>Archaea</taxon>
        <taxon>Methanobacteriati</taxon>
        <taxon>Methanobacteriota</taxon>
        <taxon>Stenosarchaea group</taxon>
        <taxon>Halobacteria</taxon>
        <taxon>Halobacteriales</taxon>
        <taxon>Haloferacaceae</taxon>
        <taxon>Halopenitus</taxon>
    </lineage>
</organism>
<dbReference type="SUPFAM" id="SSF53850">
    <property type="entry name" value="Periplasmic binding protein-like II"/>
    <property type="match status" value="1"/>
</dbReference>
<dbReference type="Gene3D" id="3.40.190.10">
    <property type="entry name" value="Periplasmic binding protein-like II"/>
    <property type="match status" value="2"/>
</dbReference>
<evidence type="ECO:0000259" key="3">
    <source>
        <dbReference type="Pfam" id="PF12849"/>
    </source>
</evidence>
<gene>
    <name evidence="4" type="ORF">SAMN05192561_11025</name>
</gene>
<evidence type="ECO:0000313" key="5">
    <source>
        <dbReference type="Proteomes" id="UP000199215"/>
    </source>
</evidence>
<dbReference type="Proteomes" id="UP000199215">
    <property type="component" value="Unassembled WGS sequence"/>
</dbReference>
<dbReference type="EMBL" id="FNWU01000010">
    <property type="protein sequence ID" value="SEH59109.1"/>
    <property type="molecule type" value="Genomic_DNA"/>
</dbReference>
<dbReference type="Pfam" id="PF12849">
    <property type="entry name" value="PBP_like_2"/>
    <property type="match status" value="1"/>
</dbReference>
<feature type="region of interest" description="Disordered" evidence="2">
    <location>
        <begin position="62"/>
        <end position="102"/>
    </location>
</feature>
<name>A0A1H6JA39_9EURY</name>
<dbReference type="InterPro" id="IPR024370">
    <property type="entry name" value="PBP_domain"/>
</dbReference>
<reference evidence="4 5" key="1">
    <citation type="submission" date="2016-10" db="EMBL/GenBank/DDBJ databases">
        <authorList>
            <person name="de Groot N.N."/>
        </authorList>
    </citation>
    <scope>NUCLEOTIDE SEQUENCE [LARGE SCALE GENOMIC DNA]</scope>
    <source>
        <strain evidence="4 5">IBRC-M10418</strain>
    </source>
</reference>
<dbReference type="InterPro" id="IPR050811">
    <property type="entry name" value="Phosphate_ABC_transporter"/>
</dbReference>
<proteinExistence type="predicted"/>
<dbReference type="STRING" id="1267564.SAMN05192561_11025"/>
<evidence type="ECO:0000313" key="4">
    <source>
        <dbReference type="EMBL" id="SEH59109.1"/>
    </source>
</evidence>
<keyword evidence="1" id="KW-0732">Signal</keyword>
<evidence type="ECO:0000256" key="2">
    <source>
        <dbReference type="SAM" id="MobiDB-lite"/>
    </source>
</evidence>